<feature type="transmembrane region" description="Helical" evidence="2">
    <location>
        <begin position="50"/>
        <end position="74"/>
    </location>
</feature>
<dbReference type="GO" id="GO:0016020">
    <property type="term" value="C:membrane"/>
    <property type="evidence" value="ECO:0000318"/>
    <property type="project" value="GO_Central"/>
</dbReference>
<dbReference type="OMA" id="KVISWAN"/>
<dbReference type="GO" id="GO:0022857">
    <property type="term" value="F:transmembrane transporter activity"/>
    <property type="evidence" value="ECO:0000318"/>
    <property type="project" value="GO_Central"/>
</dbReference>
<feature type="transmembrane region" description="Helical" evidence="2">
    <location>
        <begin position="6"/>
        <end position="29"/>
    </location>
</feature>
<dbReference type="eggNOG" id="KOG1347">
    <property type="taxonomic scope" value="Eukaryota"/>
</dbReference>
<protein>
    <recommendedName>
        <fullName evidence="4">Polysaccharide biosynthesis protein C-terminal domain-containing protein</fullName>
    </recommendedName>
</protein>
<dbReference type="GO" id="GO:0015297">
    <property type="term" value="F:antiporter activity"/>
    <property type="evidence" value="ECO:0007669"/>
    <property type="project" value="InterPro"/>
</dbReference>
<sequence length="209" mass="22420">MTNATAAISAFSICLNISGWELTICLGFLNGASVRVSNELGRGNAEAAVFAIKVILGTSISIGVVFWILCLVFGRRIAYIFTSEEDVAEEVSSLSVLLASSILLNSVQPVLSGAAVGSGTQSVVAYVNMCSYYVIGVPLGVVLAYVTKLEIQGIWIGMIIGVATQTVVLSFITYRMNWDKQVNKATEKLHRLFLERSEDHGESSTTLNS</sequence>
<accession>A0A059DHE4</accession>
<proteinExistence type="inferred from homology"/>
<evidence type="ECO:0000256" key="1">
    <source>
        <dbReference type="ARBA" id="ARBA00010199"/>
    </source>
</evidence>
<name>A0A059DHE4_EUCGR</name>
<evidence type="ECO:0008006" key="4">
    <source>
        <dbReference type="Google" id="ProtNLM"/>
    </source>
</evidence>
<dbReference type="InParanoid" id="A0A059DHE4"/>
<dbReference type="Gramene" id="KCW89952">
    <property type="protein sequence ID" value="KCW89952"/>
    <property type="gene ID" value="EUGRSUZ_A02157"/>
</dbReference>
<feature type="transmembrane region" description="Helical" evidence="2">
    <location>
        <begin position="123"/>
        <end position="147"/>
    </location>
</feature>
<reference evidence="3" key="1">
    <citation type="submission" date="2013-07" db="EMBL/GenBank/DDBJ databases">
        <title>The genome of Eucalyptus grandis.</title>
        <authorList>
            <person name="Schmutz J."/>
            <person name="Hayes R."/>
            <person name="Myburg A."/>
            <person name="Tuskan G."/>
            <person name="Grattapaglia D."/>
            <person name="Rokhsar D.S."/>
        </authorList>
    </citation>
    <scope>NUCLEOTIDE SEQUENCE</scope>
    <source>
        <tissue evidence="3">Leaf extractions</tissue>
    </source>
</reference>
<organism evidence="3">
    <name type="scientific">Eucalyptus grandis</name>
    <name type="common">Flooded gum</name>
    <dbReference type="NCBI Taxonomy" id="71139"/>
    <lineage>
        <taxon>Eukaryota</taxon>
        <taxon>Viridiplantae</taxon>
        <taxon>Streptophyta</taxon>
        <taxon>Embryophyta</taxon>
        <taxon>Tracheophyta</taxon>
        <taxon>Spermatophyta</taxon>
        <taxon>Magnoliopsida</taxon>
        <taxon>eudicotyledons</taxon>
        <taxon>Gunneridae</taxon>
        <taxon>Pentapetalae</taxon>
        <taxon>rosids</taxon>
        <taxon>malvids</taxon>
        <taxon>Myrtales</taxon>
        <taxon>Myrtaceae</taxon>
        <taxon>Myrtoideae</taxon>
        <taxon>Eucalypteae</taxon>
        <taxon>Eucalyptus</taxon>
    </lineage>
</organism>
<dbReference type="EMBL" id="KK198753">
    <property type="protein sequence ID" value="KCW89952.1"/>
    <property type="molecule type" value="Genomic_DNA"/>
</dbReference>
<feature type="transmembrane region" description="Helical" evidence="2">
    <location>
        <begin position="153"/>
        <end position="174"/>
    </location>
</feature>
<keyword evidence="2" id="KW-0812">Transmembrane</keyword>
<dbReference type="Pfam" id="PF01554">
    <property type="entry name" value="MatE"/>
    <property type="match status" value="1"/>
</dbReference>
<comment type="similarity">
    <text evidence="1">Belongs to the multi antimicrobial extrusion (MATE) (TC 2.A.66.1) family.</text>
</comment>
<evidence type="ECO:0000313" key="3">
    <source>
        <dbReference type="EMBL" id="KCW89952.1"/>
    </source>
</evidence>
<keyword evidence="2" id="KW-1133">Transmembrane helix</keyword>
<keyword evidence="2" id="KW-0472">Membrane</keyword>
<gene>
    <name evidence="3" type="ORF">EUGRSUZ_A02157</name>
</gene>
<dbReference type="PANTHER" id="PTHR11206">
    <property type="entry name" value="MULTIDRUG RESISTANCE PROTEIN"/>
    <property type="match status" value="1"/>
</dbReference>
<dbReference type="InterPro" id="IPR002528">
    <property type="entry name" value="MATE_fam"/>
</dbReference>
<dbReference type="GO" id="GO:0042910">
    <property type="term" value="F:xenobiotic transmembrane transporter activity"/>
    <property type="evidence" value="ECO:0007669"/>
    <property type="project" value="InterPro"/>
</dbReference>
<dbReference type="AlphaFoldDB" id="A0A059DHE4"/>
<dbReference type="OrthoDB" id="2126698at2759"/>
<evidence type="ECO:0000256" key="2">
    <source>
        <dbReference type="SAM" id="Phobius"/>
    </source>
</evidence>